<dbReference type="EC" id="2.7.7.6" evidence="1"/>
<evidence type="ECO:0000256" key="3">
    <source>
        <dbReference type="ARBA" id="ARBA00022679"/>
    </source>
</evidence>
<keyword evidence="4" id="KW-0548">Nucleotidyltransferase</keyword>
<evidence type="ECO:0000313" key="6">
    <source>
        <dbReference type="EMBL" id="KAL3625312.1"/>
    </source>
</evidence>
<proteinExistence type="predicted"/>
<evidence type="ECO:0000256" key="1">
    <source>
        <dbReference type="ARBA" id="ARBA00012418"/>
    </source>
</evidence>
<dbReference type="AlphaFoldDB" id="A0ABD3C6V5"/>
<reference evidence="7" key="1">
    <citation type="journal article" date="2024" name="IScience">
        <title>Strigolactones Initiate the Formation of Haustorium-like Structures in Castilleja.</title>
        <authorList>
            <person name="Buerger M."/>
            <person name="Peterson D."/>
            <person name="Chory J."/>
        </authorList>
    </citation>
    <scope>NUCLEOTIDE SEQUENCE [LARGE SCALE GENOMIC DNA]</scope>
</reference>
<keyword evidence="7" id="KW-1185">Reference proteome</keyword>
<comment type="caution">
    <text evidence="6">The sequence shown here is derived from an EMBL/GenBank/DDBJ whole genome shotgun (WGS) entry which is preliminary data.</text>
</comment>
<keyword evidence="3" id="KW-0808">Transferase</keyword>
<dbReference type="EMBL" id="JAVIJP010000052">
    <property type="protein sequence ID" value="KAL3625312.1"/>
    <property type="molecule type" value="Genomic_DNA"/>
</dbReference>
<dbReference type="Proteomes" id="UP001632038">
    <property type="component" value="Unassembled WGS sequence"/>
</dbReference>
<sequence length="163" mass="18510">MKCDASLGFPTQNATECTSCGFKNSTCEEHFGLINFHTILNPYFMSEIAQIRNRICPGCKYSKTKLERDSSNHRSRLCNYWKCQIWLSGNEVQSRVSLEDVFPKSVIIVEVQETFVDESSDLELTSDYWDVILKDTVQVHNGLSPNKRVISCSGNNVVNSPFV</sequence>
<dbReference type="GO" id="GO:0003899">
    <property type="term" value="F:DNA-directed RNA polymerase activity"/>
    <property type="evidence" value="ECO:0007669"/>
    <property type="project" value="UniProtKB-EC"/>
</dbReference>
<name>A0ABD3C6V5_9LAMI</name>
<accession>A0ABD3C6V5</accession>
<organism evidence="6 7">
    <name type="scientific">Castilleja foliolosa</name>
    <dbReference type="NCBI Taxonomy" id="1961234"/>
    <lineage>
        <taxon>Eukaryota</taxon>
        <taxon>Viridiplantae</taxon>
        <taxon>Streptophyta</taxon>
        <taxon>Embryophyta</taxon>
        <taxon>Tracheophyta</taxon>
        <taxon>Spermatophyta</taxon>
        <taxon>Magnoliopsida</taxon>
        <taxon>eudicotyledons</taxon>
        <taxon>Gunneridae</taxon>
        <taxon>Pentapetalae</taxon>
        <taxon>asterids</taxon>
        <taxon>lamiids</taxon>
        <taxon>Lamiales</taxon>
        <taxon>Orobanchaceae</taxon>
        <taxon>Pedicularideae</taxon>
        <taxon>Castillejinae</taxon>
        <taxon>Castilleja</taxon>
    </lineage>
</organism>
<dbReference type="Gene3D" id="4.10.860.120">
    <property type="entry name" value="RNA polymerase II, clamp domain"/>
    <property type="match status" value="1"/>
</dbReference>
<protein>
    <recommendedName>
        <fullName evidence="1">DNA-directed RNA polymerase</fullName>
        <ecNumber evidence="1">2.7.7.6</ecNumber>
    </recommendedName>
</protein>
<evidence type="ECO:0000256" key="2">
    <source>
        <dbReference type="ARBA" id="ARBA00022478"/>
    </source>
</evidence>
<evidence type="ECO:0000256" key="4">
    <source>
        <dbReference type="ARBA" id="ARBA00022695"/>
    </source>
</evidence>
<evidence type="ECO:0000256" key="5">
    <source>
        <dbReference type="ARBA" id="ARBA00023163"/>
    </source>
</evidence>
<dbReference type="SUPFAM" id="SSF64484">
    <property type="entry name" value="beta and beta-prime subunits of DNA dependent RNA-polymerase"/>
    <property type="match status" value="1"/>
</dbReference>
<dbReference type="InterPro" id="IPR044893">
    <property type="entry name" value="RNA_pol_Rpb1_clamp_domain"/>
</dbReference>
<keyword evidence="5" id="KW-0804">Transcription</keyword>
<dbReference type="GO" id="GO:0000428">
    <property type="term" value="C:DNA-directed RNA polymerase complex"/>
    <property type="evidence" value="ECO:0007669"/>
    <property type="project" value="UniProtKB-KW"/>
</dbReference>
<keyword evidence="2" id="KW-0240">DNA-directed RNA polymerase</keyword>
<gene>
    <name evidence="6" type="ORF">CASFOL_030766</name>
</gene>
<evidence type="ECO:0000313" key="7">
    <source>
        <dbReference type="Proteomes" id="UP001632038"/>
    </source>
</evidence>